<dbReference type="SUPFAM" id="SSF53474">
    <property type="entry name" value="alpha/beta-Hydrolases"/>
    <property type="match status" value="1"/>
</dbReference>
<feature type="transmembrane region" description="Helical" evidence="1">
    <location>
        <begin position="6"/>
        <end position="25"/>
    </location>
</feature>
<dbReference type="InterPro" id="IPR029058">
    <property type="entry name" value="AB_hydrolase_fold"/>
</dbReference>
<dbReference type="Gene3D" id="3.40.50.1820">
    <property type="entry name" value="alpha/beta hydrolase"/>
    <property type="match status" value="1"/>
</dbReference>
<keyword evidence="1" id="KW-0812">Transmembrane</keyword>
<dbReference type="AlphaFoldDB" id="A0A7S2A9B9"/>
<dbReference type="PRINTS" id="PR00412">
    <property type="entry name" value="EPOXHYDRLASE"/>
</dbReference>
<feature type="domain" description="AB hydrolase-1" evidence="2">
    <location>
        <begin position="78"/>
        <end position="320"/>
    </location>
</feature>
<keyword evidence="1" id="KW-0472">Membrane</keyword>
<dbReference type="PRINTS" id="PR00111">
    <property type="entry name" value="ABHYDROLASE"/>
</dbReference>
<dbReference type="PANTHER" id="PTHR43798">
    <property type="entry name" value="MONOACYLGLYCEROL LIPASE"/>
    <property type="match status" value="1"/>
</dbReference>
<keyword evidence="1" id="KW-1133">Transmembrane helix</keyword>
<evidence type="ECO:0000256" key="1">
    <source>
        <dbReference type="SAM" id="Phobius"/>
    </source>
</evidence>
<sequence>MSLPIGFGFVGITIILVLVVARAIATRLKSKKGAGGRVVPDAVAPKDATYVEIPGGIRLRYTDSGKTSNGKKSDDPTLVLVHGFFCCLETWLPLTRLIAKDQPGLRVVAVDLVGCGFSDKPRSWPYTFREQGAEVASLLEALDLTNAVLVGHSSGAIACAAAASRAPERVSGTVFVAPGFFQDKPSFLSRPALAPVANFLAGMYLRMAEGTMRKYHAGKPESLTPEILNAHVASRRSPGAQEALSAMFRSSEGPLVETLRDVGVPTHFVWSKADPINPSSGQQKIESLVASGEINVPSITSALLNDSGHWIQHEQPETLYREILDFTKTLR</sequence>
<dbReference type="GO" id="GO:0016020">
    <property type="term" value="C:membrane"/>
    <property type="evidence" value="ECO:0007669"/>
    <property type="project" value="TreeGrafter"/>
</dbReference>
<dbReference type="Pfam" id="PF12697">
    <property type="entry name" value="Abhydrolase_6"/>
    <property type="match status" value="1"/>
</dbReference>
<dbReference type="InterPro" id="IPR000073">
    <property type="entry name" value="AB_hydrolase_1"/>
</dbReference>
<dbReference type="GO" id="GO:0003824">
    <property type="term" value="F:catalytic activity"/>
    <property type="evidence" value="ECO:0007669"/>
    <property type="project" value="InterPro"/>
</dbReference>
<accession>A0A7S2A9B9</accession>
<dbReference type="PANTHER" id="PTHR43798:SF33">
    <property type="entry name" value="HYDROLASE, PUTATIVE (AFU_ORTHOLOGUE AFUA_2G14860)-RELATED"/>
    <property type="match status" value="1"/>
</dbReference>
<gene>
    <name evidence="3" type="ORF">OSIN01602_LOCUS22064</name>
</gene>
<dbReference type="EMBL" id="HBGO01038123">
    <property type="protein sequence ID" value="CAD9361743.1"/>
    <property type="molecule type" value="Transcribed_RNA"/>
</dbReference>
<proteinExistence type="predicted"/>
<evidence type="ECO:0000313" key="3">
    <source>
        <dbReference type="EMBL" id="CAD9361743.1"/>
    </source>
</evidence>
<dbReference type="InterPro" id="IPR050266">
    <property type="entry name" value="AB_hydrolase_sf"/>
</dbReference>
<dbReference type="InterPro" id="IPR000639">
    <property type="entry name" value="Epox_hydrolase-like"/>
</dbReference>
<evidence type="ECO:0000259" key="2">
    <source>
        <dbReference type="Pfam" id="PF12697"/>
    </source>
</evidence>
<name>A0A7S2A9B9_TRICV</name>
<protein>
    <recommendedName>
        <fullName evidence="2">AB hydrolase-1 domain-containing protein</fullName>
    </recommendedName>
</protein>
<reference evidence="3" key="1">
    <citation type="submission" date="2021-01" db="EMBL/GenBank/DDBJ databases">
        <authorList>
            <person name="Corre E."/>
            <person name="Pelletier E."/>
            <person name="Niang G."/>
            <person name="Scheremetjew M."/>
            <person name="Finn R."/>
            <person name="Kale V."/>
            <person name="Holt S."/>
            <person name="Cochrane G."/>
            <person name="Meng A."/>
            <person name="Brown T."/>
            <person name="Cohen L."/>
        </authorList>
    </citation>
    <scope>NUCLEOTIDE SEQUENCE</scope>
    <source>
        <strain evidence="3">Grunow 1884</strain>
    </source>
</reference>
<organism evidence="3">
    <name type="scientific">Trieres chinensis</name>
    <name type="common">Marine centric diatom</name>
    <name type="synonym">Odontella sinensis</name>
    <dbReference type="NCBI Taxonomy" id="1514140"/>
    <lineage>
        <taxon>Eukaryota</taxon>
        <taxon>Sar</taxon>
        <taxon>Stramenopiles</taxon>
        <taxon>Ochrophyta</taxon>
        <taxon>Bacillariophyta</taxon>
        <taxon>Mediophyceae</taxon>
        <taxon>Biddulphiophycidae</taxon>
        <taxon>Eupodiscales</taxon>
        <taxon>Parodontellaceae</taxon>
        <taxon>Trieres</taxon>
    </lineage>
</organism>